<dbReference type="AlphaFoldDB" id="A0A9W8WNY4"/>
<feature type="non-terminal residue" evidence="1">
    <location>
        <position position="75"/>
    </location>
</feature>
<reference evidence="1" key="1">
    <citation type="submission" date="2022-10" db="EMBL/GenBank/DDBJ databases">
        <title>Tapping the CABI collections for fungal endophytes: first genome assemblies for Collariella, Neodidymelliopsis, Ascochyta clinopodiicola, Didymella pomorum, Didymosphaeria variabile, Neocosmospora piperis and Neocucurbitaria cava.</title>
        <authorList>
            <person name="Hill R."/>
        </authorList>
    </citation>
    <scope>NUCLEOTIDE SEQUENCE</scope>
    <source>
        <strain evidence="1">IMI 360193</strain>
    </source>
</reference>
<sequence length="75" mass="7970">MDYRTTREIKRANAHIVGTHSFANALLRPVSVVALQQTDLKFGSNVLEIDTASGRLIADAKCRVVSTGVCVGVGA</sequence>
<organism evidence="1 2">
    <name type="scientific">Didymella glomerata</name>
    <dbReference type="NCBI Taxonomy" id="749621"/>
    <lineage>
        <taxon>Eukaryota</taxon>
        <taxon>Fungi</taxon>
        <taxon>Dikarya</taxon>
        <taxon>Ascomycota</taxon>
        <taxon>Pezizomycotina</taxon>
        <taxon>Dothideomycetes</taxon>
        <taxon>Pleosporomycetidae</taxon>
        <taxon>Pleosporales</taxon>
        <taxon>Pleosporineae</taxon>
        <taxon>Didymellaceae</taxon>
        <taxon>Didymella</taxon>
    </lineage>
</organism>
<evidence type="ECO:0000313" key="2">
    <source>
        <dbReference type="Proteomes" id="UP001140562"/>
    </source>
</evidence>
<proteinExistence type="predicted"/>
<comment type="caution">
    <text evidence="1">The sequence shown here is derived from an EMBL/GenBank/DDBJ whole genome shotgun (WGS) entry which is preliminary data.</text>
</comment>
<evidence type="ECO:0000313" key="1">
    <source>
        <dbReference type="EMBL" id="KAJ4329648.1"/>
    </source>
</evidence>
<name>A0A9W8WNY4_9PLEO</name>
<keyword evidence="2" id="KW-1185">Reference proteome</keyword>
<accession>A0A9W8WNY4</accession>
<dbReference type="Proteomes" id="UP001140562">
    <property type="component" value="Unassembled WGS sequence"/>
</dbReference>
<protein>
    <submittedName>
        <fullName evidence="1">Uncharacterized protein</fullName>
    </submittedName>
</protein>
<dbReference type="EMBL" id="JAPEUV010000336">
    <property type="protein sequence ID" value="KAJ4329648.1"/>
    <property type="molecule type" value="Genomic_DNA"/>
</dbReference>
<gene>
    <name evidence="1" type="ORF">N0V87_010689</name>
</gene>